<evidence type="ECO:0000256" key="3">
    <source>
        <dbReference type="ARBA" id="ARBA00022553"/>
    </source>
</evidence>
<dbReference type="InterPro" id="IPR003594">
    <property type="entry name" value="HATPase_dom"/>
</dbReference>
<evidence type="ECO:0000259" key="4">
    <source>
        <dbReference type="PROSITE" id="PS50109"/>
    </source>
</evidence>
<dbReference type="SMART" id="SM00387">
    <property type="entry name" value="HATPase_c"/>
    <property type="match status" value="1"/>
</dbReference>
<dbReference type="PRINTS" id="PR00344">
    <property type="entry name" value="BCTRLSENSOR"/>
</dbReference>
<dbReference type="Gene3D" id="3.30.565.10">
    <property type="entry name" value="Histidine kinase-like ATPase, C-terminal domain"/>
    <property type="match status" value="1"/>
</dbReference>
<evidence type="ECO:0000256" key="1">
    <source>
        <dbReference type="ARBA" id="ARBA00000085"/>
    </source>
</evidence>
<evidence type="ECO:0000313" key="5">
    <source>
        <dbReference type="EMBL" id="QAZ68419.1"/>
    </source>
</evidence>
<keyword evidence="5" id="KW-0418">Kinase</keyword>
<keyword evidence="3" id="KW-0597">Phosphoprotein</keyword>
<reference evidence="5 6" key="1">
    <citation type="submission" date="2018-02" db="EMBL/GenBank/DDBJ databases">
        <title>Genome sequence of Desulfovibrio carbinolicus DSM 3852.</title>
        <authorList>
            <person name="Wilbanks E."/>
            <person name="Skennerton C.T."/>
            <person name="Orphan V.J."/>
        </authorList>
    </citation>
    <scope>NUCLEOTIDE SEQUENCE [LARGE SCALE GENOMIC DNA]</scope>
    <source>
        <strain evidence="5 6">DSM 3852</strain>
    </source>
</reference>
<dbReference type="EMBL" id="CP026538">
    <property type="protein sequence ID" value="QAZ68419.1"/>
    <property type="molecule type" value="Genomic_DNA"/>
</dbReference>
<dbReference type="EC" id="2.7.13.3" evidence="2"/>
<dbReference type="Pfam" id="PF02518">
    <property type="entry name" value="HATPase_c"/>
    <property type="match status" value="1"/>
</dbReference>
<organism evidence="5 6">
    <name type="scientific">Solidesulfovibrio carbinolicus</name>
    <dbReference type="NCBI Taxonomy" id="296842"/>
    <lineage>
        <taxon>Bacteria</taxon>
        <taxon>Pseudomonadati</taxon>
        <taxon>Thermodesulfobacteriota</taxon>
        <taxon>Desulfovibrionia</taxon>
        <taxon>Desulfovibrionales</taxon>
        <taxon>Desulfovibrionaceae</taxon>
        <taxon>Solidesulfovibrio</taxon>
    </lineage>
</organism>
<dbReference type="OrthoDB" id="5469178at2"/>
<dbReference type="KEGG" id="dcb:C3Y92_14775"/>
<dbReference type="InterPro" id="IPR004358">
    <property type="entry name" value="Sig_transdc_His_kin-like_C"/>
</dbReference>
<dbReference type="PROSITE" id="PS50109">
    <property type="entry name" value="HIS_KIN"/>
    <property type="match status" value="1"/>
</dbReference>
<accession>A0A4P6I3F7</accession>
<dbReference type="InterPro" id="IPR036890">
    <property type="entry name" value="HATPase_C_sf"/>
</dbReference>
<dbReference type="PANTHER" id="PTHR43547">
    <property type="entry name" value="TWO-COMPONENT HISTIDINE KINASE"/>
    <property type="match status" value="1"/>
</dbReference>
<protein>
    <recommendedName>
        <fullName evidence="2">histidine kinase</fullName>
        <ecNumber evidence="2">2.7.13.3</ecNumber>
    </recommendedName>
</protein>
<dbReference type="GO" id="GO:0000155">
    <property type="term" value="F:phosphorelay sensor kinase activity"/>
    <property type="evidence" value="ECO:0007669"/>
    <property type="project" value="TreeGrafter"/>
</dbReference>
<dbReference type="AlphaFoldDB" id="A0A4P6I3F7"/>
<keyword evidence="6" id="KW-1185">Reference proteome</keyword>
<feature type="domain" description="Histidine kinase" evidence="4">
    <location>
        <begin position="322"/>
        <end position="483"/>
    </location>
</feature>
<name>A0A4P6I3F7_9BACT</name>
<gene>
    <name evidence="5" type="ORF">C3Y92_14775</name>
</gene>
<sequence>MTSAWDDDVAGMGFDPGPAGDPAILDRQVIDAVARRIHQKMDDYEAYNFSTKQSISLNVFFDLAQEFPQVEHLYAVCLLIPKMFFDIECNLYVLDSKSGAIRRCAYSCADADAGELADLPFARKTTIRDDRLFIPIKGNHELISQLPFTPREDVFGMLEIYPVSRLSEHDRLFFERYANRFGYQLHNRILATKNKEHLQFIRSLVKDIGHNVIVPNIYFKLYYKRLRSKIDLLKFFEWKLKQFFEGEAEPAAAAALEEDESATREKLLRDLGYIHEGLMDQYRQILTHYEQTSLFLETLLRRSHFEEGRYVLEKRACNFKKQVIDLQLERYRPRFEERGIEIDTSLGGVPDQEIEVVVDIGLVSQVYANLFSNAVKYTREVTDPVSGQRRRFISFGWERKENFFGPGKDGIKLNVFTSGPAIPPETAAHLFEEGVRGENASGEYGTGHGLYFIREVVRLHGGVEGYEATALGNNFFFVLPMDPLV</sequence>
<dbReference type="PANTHER" id="PTHR43547:SF2">
    <property type="entry name" value="HYBRID SIGNAL TRANSDUCTION HISTIDINE KINASE C"/>
    <property type="match status" value="1"/>
</dbReference>
<evidence type="ECO:0000313" key="6">
    <source>
        <dbReference type="Proteomes" id="UP000293296"/>
    </source>
</evidence>
<dbReference type="SUPFAM" id="SSF55874">
    <property type="entry name" value="ATPase domain of HSP90 chaperone/DNA topoisomerase II/histidine kinase"/>
    <property type="match status" value="1"/>
</dbReference>
<dbReference type="Proteomes" id="UP000293296">
    <property type="component" value="Chromosome"/>
</dbReference>
<proteinExistence type="predicted"/>
<dbReference type="InterPro" id="IPR005467">
    <property type="entry name" value="His_kinase_dom"/>
</dbReference>
<evidence type="ECO:0000256" key="2">
    <source>
        <dbReference type="ARBA" id="ARBA00012438"/>
    </source>
</evidence>
<comment type="catalytic activity">
    <reaction evidence="1">
        <text>ATP + protein L-histidine = ADP + protein N-phospho-L-histidine.</text>
        <dbReference type="EC" id="2.7.13.3"/>
    </reaction>
</comment>
<dbReference type="RefSeq" id="WP_129353886.1">
    <property type="nucleotide sequence ID" value="NZ_CP026538.1"/>
</dbReference>
<keyword evidence="5" id="KW-0808">Transferase</keyword>